<comment type="caution">
    <text evidence="8">The sequence shown here is derived from an EMBL/GenBank/DDBJ whole genome shotgun (WGS) entry which is preliminary data.</text>
</comment>
<dbReference type="RefSeq" id="WP_311019563.1">
    <property type="nucleotide sequence ID" value="NZ_JAUHGG010000003.1"/>
</dbReference>
<dbReference type="InterPro" id="IPR016098">
    <property type="entry name" value="CAP/MinC_C"/>
</dbReference>
<dbReference type="InterPro" id="IPR013033">
    <property type="entry name" value="MinC"/>
</dbReference>
<protein>
    <recommendedName>
        <fullName evidence="6">Probable septum site-determining protein MinC</fullName>
    </recommendedName>
</protein>
<sequence length="264" mass="29011">MSTFYQKIMSESSLNISKHLLASSFYCQELVIPHKELTLITAELGDLQRRFSQTFSNLNIVLNFTELDFGDEDIEAFVMEAKECMQQLGHNVVGSIGIKSTVAQACGIKPVRQRIDEKTTSLMSGKVKKEQQIDTSVSKKQEEPLKPEPVINKPLESLIIEESIRGGQSIYAEGKNLVIIGDVKRGAEVAADYSITVFGKLEGRAHAGAKGSSSSTIVCKNFDPELVSISGIYTANQDIKEEDLGKGALVQLKEDQNKIIIRAS</sequence>
<dbReference type="EMBL" id="JAUHGG010000003">
    <property type="protein sequence ID" value="MDS1820786.1"/>
    <property type="molecule type" value="Genomic_DNA"/>
</dbReference>
<dbReference type="AlphaFoldDB" id="A0AAW8PXM9"/>
<gene>
    <name evidence="6 8" type="primary">minC</name>
    <name evidence="8" type="ORF">QX249_08980</name>
</gene>
<reference evidence="8" key="1">
    <citation type="submission" date="2023-06" db="EMBL/GenBank/DDBJ databases">
        <title>Genomic Diversity of Vibrio spp. and Metagenomic Analysis of Pathogens in Florida Gulf Coastal Waters Following Hurricane Ian.</title>
        <authorList>
            <person name="Brumfield K.D."/>
        </authorList>
    </citation>
    <scope>NUCLEOTIDE SEQUENCE</scope>
    <source>
        <strain evidence="8">WBS2B-138</strain>
    </source>
</reference>
<comment type="subunit">
    <text evidence="6">Interacts with MinD and FtsZ.</text>
</comment>
<dbReference type="GO" id="GO:1901891">
    <property type="term" value="P:regulation of cell septum assembly"/>
    <property type="evidence" value="ECO:0007669"/>
    <property type="project" value="InterPro"/>
</dbReference>
<evidence type="ECO:0000313" key="9">
    <source>
        <dbReference type="Proteomes" id="UP001253193"/>
    </source>
</evidence>
<dbReference type="PANTHER" id="PTHR34108:SF1">
    <property type="entry name" value="SEPTUM SITE-DETERMINING PROTEIN MINC"/>
    <property type="match status" value="1"/>
</dbReference>
<accession>A0AAW8PXM9</accession>
<dbReference type="SUPFAM" id="SSF63848">
    <property type="entry name" value="Cell-division inhibitor MinC, C-terminal domain"/>
    <property type="match status" value="1"/>
</dbReference>
<evidence type="ECO:0000313" key="8">
    <source>
        <dbReference type="EMBL" id="MDS1820786.1"/>
    </source>
</evidence>
<keyword evidence="4 6" id="KW-0131">Cell cycle</keyword>
<feature type="domain" description="Septum formation inhibitor MinC C-terminal" evidence="7">
    <location>
        <begin position="159"/>
        <end position="261"/>
    </location>
</feature>
<dbReference type="Pfam" id="PF03775">
    <property type="entry name" value="MinC_C"/>
    <property type="match status" value="1"/>
</dbReference>
<comment type="similarity">
    <text evidence="1 6">Belongs to the MinC family.</text>
</comment>
<evidence type="ECO:0000256" key="4">
    <source>
        <dbReference type="ARBA" id="ARBA00023306"/>
    </source>
</evidence>
<dbReference type="Proteomes" id="UP001253193">
    <property type="component" value="Unassembled WGS sequence"/>
</dbReference>
<dbReference type="InterPro" id="IPR036145">
    <property type="entry name" value="MinC_C_sf"/>
</dbReference>
<dbReference type="GO" id="GO:0000917">
    <property type="term" value="P:division septum assembly"/>
    <property type="evidence" value="ECO:0007669"/>
    <property type="project" value="UniProtKB-KW"/>
</dbReference>
<comment type="function">
    <text evidence="5 6">Cell division inhibitor that blocks the formation of polar Z ring septums. Rapidly oscillates between the poles of the cell to destabilize FtsZ filaments that have formed before they mature into polar Z rings. Prevents FtsZ polymerization.</text>
</comment>
<organism evidence="8 9">
    <name type="scientific">Vibrio parahaemolyticus</name>
    <dbReference type="NCBI Taxonomy" id="670"/>
    <lineage>
        <taxon>Bacteria</taxon>
        <taxon>Pseudomonadati</taxon>
        <taxon>Pseudomonadota</taxon>
        <taxon>Gammaproteobacteria</taxon>
        <taxon>Vibrionales</taxon>
        <taxon>Vibrionaceae</taxon>
        <taxon>Vibrio</taxon>
    </lineage>
</organism>
<dbReference type="InterPro" id="IPR005526">
    <property type="entry name" value="Septum_form_inhib_MinC_C"/>
</dbReference>
<dbReference type="NCBIfam" id="TIGR01222">
    <property type="entry name" value="minC"/>
    <property type="match status" value="1"/>
</dbReference>
<evidence type="ECO:0000259" key="7">
    <source>
        <dbReference type="Pfam" id="PF03775"/>
    </source>
</evidence>
<keyword evidence="3 6" id="KW-0717">Septation</keyword>
<evidence type="ECO:0000256" key="5">
    <source>
        <dbReference type="ARBA" id="ARBA00025606"/>
    </source>
</evidence>
<dbReference type="PANTHER" id="PTHR34108">
    <property type="entry name" value="SEPTUM SITE-DETERMINING PROTEIN MINC"/>
    <property type="match status" value="1"/>
</dbReference>
<dbReference type="GO" id="GO:0000902">
    <property type="term" value="P:cell morphogenesis"/>
    <property type="evidence" value="ECO:0007669"/>
    <property type="project" value="InterPro"/>
</dbReference>
<keyword evidence="2 6" id="KW-0132">Cell division</keyword>
<evidence type="ECO:0000256" key="3">
    <source>
        <dbReference type="ARBA" id="ARBA00023210"/>
    </source>
</evidence>
<evidence type="ECO:0000256" key="2">
    <source>
        <dbReference type="ARBA" id="ARBA00022618"/>
    </source>
</evidence>
<evidence type="ECO:0000256" key="6">
    <source>
        <dbReference type="HAMAP-Rule" id="MF_00267"/>
    </source>
</evidence>
<evidence type="ECO:0000256" key="1">
    <source>
        <dbReference type="ARBA" id="ARBA00006291"/>
    </source>
</evidence>
<name>A0AAW8PXM9_VIBPH</name>
<dbReference type="Gene3D" id="2.160.20.70">
    <property type="match status" value="1"/>
</dbReference>
<dbReference type="HAMAP" id="MF_00267">
    <property type="entry name" value="MinC"/>
    <property type="match status" value="1"/>
</dbReference>
<proteinExistence type="inferred from homology"/>